<dbReference type="EMBL" id="CABVLI010000040">
    <property type="protein sequence ID" value="VVT17219.1"/>
    <property type="molecule type" value="Genomic_DNA"/>
</dbReference>
<reference evidence="2 3" key="1">
    <citation type="submission" date="2019-09" db="EMBL/GenBank/DDBJ databases">
        <authorList>
            <person name="Dittami M. S."/>
        </authorList>
    </citation>
    <scope>NUCLEOTIDE SEQUENCE [LARGE SCALE GENOMIC DNA]</scope>
    <source>
        <strain evidence="2">SPHINGO391</strain>
    </source>
</reference>
<dbReference type="Proteomes" id="UP000326857">
    <property type="component" value="Unassembled WGS sequence"/>
</dbReference>
<gene>
    <name evidence="2" type="ORF">SPHINGO391_450078</name>
</gene>
<evidence type="ECO:0000256" key="1">
    <source>
        <dbReference type="SAM" id="MobiDB-lite"/>
    </source>
</evidence>
<feature type="compositionally biased region" description="Basic and acidic residues" evidence="1">
    <location>
        <begin position="1"/>
        <end position="11"/>
    </location>
</feature>
<feature type="compositionally biased region" description="Basic and acidic residues" evidence="1">
    <location>
        <begin position="64"/>
        <end position="81"/>
    </location>
</feature>
<protein>
    <submittedName>
        <fullName evidence="2">Uncharacterized protein</fullName>
    </submittedName>
</protein>
<name>A0A5E7ZE28_9SPHN</name>
<dbReference type="AlphaFoldDB" id="A0A5E7ZE28"/>
<evidence type="ECO:0000313" key="3">
    <source>
        <dbReference type="Proteomes" id="UP000326857"/>
    </source>
</evidence>
<sequence length="81" mass="8857">MRGSWDKRPEPHSPSPSHVQVHAGPSLSPEGRGVELLFSPTSAMRPRFRSMVIPGGVGGKNNKRVSENIDERPVDARSRDA</sequence>
<proteinExistence type="predicted"/>
<feature type="region of interest" description="Disordered" evidence="1">
    <location>
        <begin position="1"/>
        <end position="34"/>
    </location>
</feature>
<feature type="region of interest" description="Disordered" evidence="1">
    <location>
        <begin position="51"/>
        <end position="81"/>
    </location>
</feature>
<organism evidence="2 3">
    <name type="scientific">Sphingomonas aurantiaca</name>
    <dbReference type="NCBI Taxonomy" id="185949"/>
    <lineage>
        <taxon>Bacteria</taxon>
        <taxon>Pseudomonadati</taxon>
        <taxon>Pseudomonadota</taxon>
        <taxon>Alphaproteobacteria</taxon>
        <taxon>Sphingomonadales</taxon>
        <taxon>Sphingomonadaceae</taxon>
        <taxon>Sphingomonas</taxon>
    </lineage>
</organism>
<evidence type="ECO:0000313" key="2">
    <source>
        <dbReference type="EMBL" id="VVT17219.1"/>
    </source>
</evidence>
<accession>A0A5E7ZE28</accession>